<dbReference type="AlphaFoldDB" id="A0A821BZR1"/>
<feature type="compositionally biased region" description="Basic residues" evidence="1">
    <location>
        <begin position="8"/>
        <end position="20"/>
    </location>
</feature>
<gene>
    <name evidence="2" type="ORF">OVN521_LOCUS45216</name>
</gene>
<organism evidence="2 3">
    <name type="scientific">Rotaria magnacalcarata</name>
    <dbReference type="NCBI Taxonomy" id="392030"/>
    <lineage>
        <taxon>Eukaryota</taxon>
        <taxon>Metazoa</taxon>
        <taxon>Spiralia</taxon>
        <taxon>Gnathifera</taxon>
        <taxon>Rotifera</taxon>
        <taxon>Eurotatoria</taxon>
        <taxon>Bdelloidea</taxon>
        <taxon>Philodinida</taxon>
        <taxon>Philodinidae</taxon>
        <taxon>Rotaria</taxon>
    </lineage>
</organism>
<keyword evidence="3" id="KW-1185">Reference proteome</keyword>
<dbReference type="EMBL" id="CAJOBG010073044">
    <property type="protein sequence ID" value="CAF4602148.1"/>
    <property type="molecule type" value="Genomic_DNA"/>
</dbReference>
<comment type="caution">
    <text evidence="2">The sequence shown here is derived from an EMBL/GenBank/DDBJ whole genome shotgun (WGS) entry which is preliminary data.</text>
</comment>
<feature type="region of interest" description="Disordered" evidence="1">
    <location>
        <begin position="64"/>
        <end position="90"/>
    </location>
</feature>
<sequence length="115" mass="12621">SKRDKNAAKKSNKKKKKTKTKREDTNDEDRREVRGCTRAEAKATAALFGLSSLSIFDEANYDIVEDSDDNDTDANDDNDNDDEAGGNVSQAAKCGKRIVGYYPSWGTGKISSQHA</sequence>
<feature type="non-terminal residue" evidence="2">
    <location>
        <position position="115"/>
    </location>
</feature>
<proteinExistence type="predicted"/>
<feature type="compositionally biased region" description="Acidic residues" evidence="1">
    <location>
        <begin position="64"/>
        <end position="84"/>
    </location>
</feature>
<reference evidence="2" key="1">
    <citation type="submission" date="2021-02" db="EMBL/GenBank/DDBJ databases">
        <authorList>
            <person name="Nowell W R."/>
        </authorList>
    </citation>
    <scope>NUCLEOTIDE SEQUENCE</scope>
</reference>
<evidence type="ECO:0000256" key="1">
    <source>
        <dbReference type="SAM" id="MobiDB-lite"/>
    </source>
</evidence>
<feature type="compositionally biased region" description="Basic and acidic residues" evidence="1">
    <location>
        <begin position="21"/>
        <end position="34"/>
    </location>
</feature>
<protein>
    <submittedName>
        <fullName evidence="2">Uncharacterized protein</fullName>
    </submittedName>
</protein>
<evidence type="ECO:0000313" key="3">
    <source>
        <dbReference type="Proteomes" id="UP000663866"/>
    </source>
</evidence>
<feature type="region of interest" description="Disordered" evidence="1">
    <location>
        <begin position="1"/>
        <end position="34"/>
    </location>
</feature>
<name>A0A821BZR1_9BILA</name>
<feature type="non-terminal residue" evidence="2">
    <location>
        <position position="1"/>
    </location>
</feature>
<dbReference type="Proteomes" id="UP000663866">
    <property type="component" value="Unassembled WGS sequence"/>
</dbReference>
<accession>A0A821BZR1</accession>
<evidence type="ECO:0000313" key="2">
    <source>
        <dbReference type="EMBL" id="CAF4602148.1"/>
    </source>
</evidence>